<gene>
    <name evidence="4" type="ORF">Prum_040110</name>
</gene>
<protein>
    <recommendedName>
        <fullName evidence="3">Amine oxidase domain-containing protein</fullName>
    </recommendedName>
</protein>
<dbReference type="EMBL" id="BLPG01000001">
    <property type="protein sequence ID" value="GFJ90369.1"/>
    <property type="molecule type" value="Genomic_DNA"/>
</dbReference>
<reference evidence="4 5" key="2">
    <citation type="submission" date="2020-03" db="EMBL/GenBank/DDBJ databases">
        <authorList>
            <person name="Ichikawa N."/>
            <person name="Kimura A."/>
            <person name="Kitahashi Y."/>
            <person name="Uohara A."/>
        </authorList>
    </citation>
    <scope>NUCLEOTIDE SEQUENCE [LARGE SCALE GENOMIC DNA]</scope>
    <source>
        <strain evidence="4 5">NBRC 108638</strain>
    </source>
</reference>
<dbReference type="Proteomes" id="UP000482960">
    <property type="component" value="Unassembled WGS sequence"/>
</dbReference>
<feature type="domain" description="Amine oxidase" evidence="3">
    <location>
        <begin position="29"/>
        <end position="213"/>
    </location>
</feature>
<sequence length="347" mass="37854">MSTDRKGTLPCMRRVTGRTDRVVVVGAGLGGLACALHLAGAGREVTVLEREAVPGGRAGRLTVDGYDFDTGPTVLTMPDLVAEALAAVGERLPDWLELTPLEPAYRAHFPDGSTLDVIADTARMAGEIGRVCGPREADGYLRFVDYARRLWRLERADFIERNLDSPTDLLNANLVRLLLMGGFRRLQTKVDRFFADPRTRRIFSFQAMYAGLAPVRRSPSTRSSPTSTRWPVCFSRTAASTPYRARSPGPPKSTVSGSVTAQRLPAWRRPLAGRSPYTPRAGNGSPPTPSCSIPTCRSPTNSWDPRRQGCAIRRPASCCTWALPRGTQRSRTIISTSDGRGGLLSTR</sequence>
<evidence type="ECO:0000259" key="3">
    <source>
        <dbReference type="Pfam" id="PF01593"/>
    </source>
</evidence>
<dbReference type="PANTHER" id="PTHR43734:SF1">
    <property type="entry name" value="PHYTOENE DESATURASE"/>
    <property type="match status" value="1"/>
</dbReference>
<reference evidence="4 5" key="1">
    <citation type="submission" date="2020-03" db="EMBL/GenBank/DDBJ databases">
        <title>Whole genome shotgun sequence of Phytohabitans rumicis NBRC 108638.</title>
        <authorList>
            <person name="Komaki H."/>
            <person name="Tamura T."/>
        </authorList>
    </citation>
    <scope>NUCLEOTIDE SEQUENCE [LARGE SCALE GENOMIC DNA]</scope>
    <source>
        <strain evidence="4 5">NBRC 108638</strain>
    </source>
</reference>
<feature type="transmembrane region" description="Helical" evidence="2">
    <location>
        <begin position="21"/>
        <end position="40"/>
    </location>
</feature>
<keyword evidence="2" id="KW-0472">Membrane</keyword>
<dbReference type="PRINTS" id="PR00419">
    <property type="entry name" value="ADXRDTASE"/>
</dbReference>
<dbReference type="Gene3D" id="3.50.50.60">
    <property type="entry name" value="FAD/NAD(P)-binding domain"/>
    <property type="match status" value="1"/>
</dbReference>
<dbReference type="SUPFAM" id="SSF51905">
    <property type="entry name" value="FAD/NAD(P)-binding domain"/>
    <property type="match status" value="1"/>
</dbReference>
<name>A0A6V8L6U9_9ACTN</name>
<keyword evidence="2" id="KW-1133">Transmembrane helix</keyword>
<keyword evidence="2" id="KW-0812">Transmembrane</keyword>
<comment type="caution">
    <text evidence="4">The sequence shown here is derived from an EMBL/GenBank/DDBJ whole genome shotgun (WGS) entry which is preliminary data.</text>
</comment>
<organism evidence="4 5">
    <name type="scientific">Phytohabitans rumicis</name>
    <dbReference type="NCBI Taxonomy" id="1076125"/>
    <lineage>
        <taxon>Bacteria</taxon>
        <taxon>Bacillati</taxon>
        <taxon>Actinomycetota</taxon>
        <taxon>Actinomycetes</taxon>
        <taxon>Micromonosporales</taxon>
        <taxon>Micromonosporaceae</taxon>
    </lineage>
</organism>
<evidence type="ECO:0000313" key="4">
    <source>
        <dbReference type="EMBL" id="GFJ90369.1"/>
    </source>
</evidence>
<dbReference type="AlphaFoldDB" id="A0A6V8L6U9"/>
<evidence type="ECO:0000256" key="2">
    <source>
        <dbReference type="SAM" id="Phobius"/>
    </source>
</evidence>
<evidence type="ECO:0000313" key="5">
    <source>
        <dbReference type="Proteomes" id="UP000482960"/>
    </source>
</evidence>
<feature type="region of interest" description="Disordered" evidence="1">
    <location>
        <begin position="241"/>
        <end position="308"/>
    </location>
</feature>
<dbReference type="Pfam" id="PF01593">
    <property type="entry name" value="Amino_oxidase"/>
    <property type="match status" value="1"/>
</dbReference>
<proteinExistence type="predicted"/>
<keyword evidence="5" id="KW-1185">Reference proteome</keyword>
<dbReference type="GO" id="GO:0016491">
    <property type="term" value="F:oxidoreductase activity"/>
    <property type="evidence" value="ECO:0007669"/>
    <property type="project" value="InterPro"/>
</dbReference>
<evidence type="ECO:0000256" key="1">
    <source>
        <dbReference type="SAM" id="MobiDB-lite"/>
    </source>
</evidence>
<dbReference type="InterPro" id="IPR036188">
    <property type="entry name" value="FAD/NAD-bd_sf"/>
</dbReference>
<dbReference type="InterPro" id="IPR002937">
    <property type="entry name" value="Amino_oxidase"/>
</dbReference>
<accession>A0A6V8L6U9</accession>
<feature type="compositionally biased region" description="Low complexity" evidence="1">
    <location>
        <begin position="290"/>
        <end position="300"/>
    </location>
</feature>
<dbReference type="PROSITE" id="PS51257">
    <property type="entry name" value="PROKAR_LIPOPROTEIN"/>
    <property type="match status" value="1"/>
</dbReference>
<dbReference type="PANTHER" id="PTHR43734">
    <property type="entry name" value="PHYTOENE DESATURASE"/>
    <property type="match status" value="1"/>
</dbReference>